<dbReference type="InterPro" id="IPR013783">
    <property type="entry name" value="Ig-like_fold"/>
</dbReference>
<dbReference type="PROSITE" id="PS50853">
    <property type="entry name" value="FN3"/>
    <property type="match status" value="1"/>
</dbReference>
<dbReference type="SMART" id="SM00060">
    <property type="entry name" value="FN3"/>
    <property type="match status" value="1"/>
</dbReference>
<organism evidence="6 7">
    <name type="scientific">Nocardioides marmoriginsengisoli</name>
    <dbReference type="NCBI Taxonomy" id="661483"/>
    <lineage>
        <taxon>Bacteria</taxon>
        <taxon>Bacillati</taxon>
        <taxon>Actinomycetota</taxon>
        <taxon>Actinomycetes</taxon>
        <taxon>Propionibacteriales</taxon>
        <taxon>Nocardioidaceae</taxon>
        <taxon>Nocardioides</taxon>
    </lineage>
</organism>
<keyword evidence="6" id="KW-0378">Hydrolase</keyword>
<keyword evidence="7" id="KW-1185">Reference proteome</keyword>
<dbReference type="EMBL" id="RJSE01000009">
    <property type="protein sequence ID" value="RNL60556.1"/>
    <property type="molecule type" value="Genomic_DNA"/>
</dbReference>
<dbReference type="Gene3D" id="2.60.40.10">
    <property type="entry name" value="Immunoglobulins"/>
    <property type="match status" value="1"/>
</dbReference>
<dbReference type="SUPFAM" id="SSF49899">
    <property type="entry name" value="Concanavalin A-like lectins/glucanases"/>
    <property type="match status" value="1"/>
</dbReference>
<dbReference type="Proteomes" id="UP000267128">
    <property type="component" value="Unassembled WGS sequence"/>
</dbReference>
<dbReference type="Pfam" id="PF00722">
    <property type="entry name" value="Glyco_hydro_16"/>
    <property type="match status" value="1"/>
</dbReference>
<gene>
    <name evidence="6" type="ORF">EFK50_19760</name>
</gene>
<dbReference type="PANTHER" id="PTHR10963">
    <property type="entry name" value="GLYCOSYL HYDROLASE-RELATED"/>
    <property type="match status" value="1"/>
</dbReference>
<dbReference type="CDD" id="cd00063">
    <property type="entry name" value="FN3"/>
    <property type="match status" value="1"/>
</dbReference>
<evidence type="ECO:0000259" key="4">
    <source>
        <dbReference type="PROSITE" id="PS50853"/>
    </source>
</evidence>
<dbReference type="InterPro" id="IPR036116">
    <property type="entry name" value="FN3_sf"/>
</dbReference>
<dbReference type="PROSITE" id="PS00430">
    <property type="entry name" value="TONB_DEPENDENT_REC_1"/>
    <property type="match status" value="1"/>
</dbReference>
<dbReference type="PROSITE" id="PS51762">
    <property type="entry name" value="GH16_2"/>
    <property type="match status" value="1"/>
</dbReference>
<evidence type="ECO:0000313" key="7">
    <source>
        <dbReference type="Proteomes" id="UP000267128"/>
    </source>
</evidence>
<dbReference type="GO" id="GO:0000272">
    <property type="term" value="P:polysaccharide catabolic process"/>
    <property type="evidence" value="ECO:0007669"/>
    <property type="project" value="UniProtKB-KW"/>
</dbReference>
<feature type="region of interest" description="Disordered" evidence="3">
    <location>
        <begin position="144"/>
        <end position="166"/>
    </location>
</feature>
<dbReference type="GO" id="GO:0004553">
    <property type="term" value="F:hydrolase activity, hydrolyzing O-glycosyl compounds"/>
    <property type="evidence" value="ECO:0007669"/>
    <property type="project" value="InterPro"/>
</dbReference>
<reference evidence="6 7" key="1">
    <citation type="submission" date="2018-11" db="EMBL/GenBank/DDBJ databases">
        <authorList>
            <person name="Li F."/>
        </authorList>
    </citation>
    <scope>NUCLEOTIDE SEQUENCE [LARGE SCALE GENOMIC DNA]</scope>
    <source>
        <strain evidence="6 7">Gsoil 097</strain>
    </source>
</reference>
<dbReference type="SUPFAM" id="SSF49265">
    <property type="entry name" value="Fibronectin type III"/>
    <property type="match status" value="1"/>
</dbReference>
<comment type="caution">
    <text evidence="6">The sequence shown here is derived from an EMBL/GenBank/DDBJ whole genome shotgun (WGS) entry which is preliminary data.</text>
</comment>
<sequence length="587" mass="62912">MRYAFSGHLSGRLSGAALVVCLIAGLVSLIPDASYAATAPALKVSRTVVIAGETVTVTGASGTRGRRPVQLQHRDRGSWVRVANARTTRTGQFTFRYRPPAAARTGIALRVVARKAKVGSHRLRAVVTRTRTVRTVAPTARIEAPASTPAKSTVAVAGTFGPARPGRRTELQGWDGTTWSRIASGAQDGVGRSTFKVGLVQPGRRQLRVRTLAAGGAPTTASAARAIVVVPPPGPTGTAALAADGQAIVTWDPSDAVDLDGYNLYRADSVAGPWTLVTKTPLDRRHEGTFTVGGLSNGTAYAFAVSTVRTGGVESTRSVTGLVTPEAEVEVPQCGPELLKVDGTPWVCTFGEDFDGTDYDPTRWYAQQIFATGSPDTFACYRDTPETVSVGGGVLSLSVVRVEQPVSCTFAQFSGSTHFIAGSLMTYQRFTQQYGRIEARIKTRATELPGLQEAFWMWPDDRVPSPDLWPVAGEMDISETYSNLPELSIPFLHYRLDSEGGIHGVNTAYDCAAARGVWNTYTMVWRADWIGIYVNGTLCLSNTSGDSAFQKPYMFLFTAALGAGTNAYDGRAPLPATMQVDYLRVWK</sequence>
<evidence type="ECO:0000256" key="3">
    <source>
        <dbReference type="SAM" id="MobiDB-lite"/>
    </source>
</evidence>
<dbReference type="InterPro" id="IPR000757">
    <property type="entry name" value="Beta-glucanase-like"/>
</dbReference>
<evidence type="ECO:0000259" key="5">
    <source>
        <dbReference type="PROSITE" id="PS51762"/>
    </source>
</evidence>
<dbReference type="PANTHER" id="PTHR10963:SF60">
    <property type="entry name" value="GRAM-NEGATIVE BACTERIA-BINDING PROTEIN 1-RELATED"/>
    <property type="match status" value="1"/>
</dbReference>
<feature type="domain" description="GH16" evidence="5">
    <location>
        <begin position="317"/>
        <end position="587"/>
    </location>
</feature>
<dbReference type="InterPro" id="IPR013320">
    <property type="entry name" value="ConA-like_dom_sf"/>
</dbReference>
<dbReference type="InterPro" id="IPR010916">
    <property type="entry name" value="TonB_box_CS"/>
</dbReference>
<proteinExistence type="predicted"/>
<protein>
    <submittedName>
        <fullName evidence="6">Glycosyl hydrolase family protein</fullName>
    </submittedName>
</protein>
<keyword evidence="2" id="KW-0624">Polysaccharide degradation</keyword>
<name>A0A3N0CBW2_9ACTN</name>
<dbReference type="Gene3D" id="2.60.120.200">
    <property type="match status" value="1"/>
</dbReference>
<dbReference type="InterPro" id="IPR050546">
    <property type="entry name" value="Glycosyl_Hydrlase_16"/>
</dbReference>
<keyword evidence="2" id="KW-0119">Carbohydrate metabolism</keyword>
<dbReference type="InterPro" id="IPR003961">
    <property type="entry name" value="FN3_dom"/>
</dbReference>
<keyword evidence="1" id="KW-0326">Glycosidase</keyword>
<evidence type="ECO:0000256" key="2">
    <source>
        <dbReference type="ARBA" id="ARBA00023326"/>
    </source>
</evidence>
<feature type="domain" description="Fibronectin type-III" evidence="4">
    <location>
        <begin position="231"/>
        <end position="328"/>
    </location>
</feature>
<evidence type="ECO:0000313" key="6">
    <source>
        <dbReference type="EMBL" id="RNL60556.1"/>
    </source>
</evidence>
<accession>A0A3N0CBW2</accession>
<dbReference type="CDD" id="cd08023">
    <property type="entry name" value="GH16_laminarinase_like"/>
    <property type="match status" value="1"/>
</dbReference>
<evidence type="ECO:0000256" key="1">
    <source>
        <dbReference type="ARBA" id="ARBA00023295"/>
    </source>
</evidence>
<dbReference type="AlphaFoldDB" id="A0A3N0CBW2"/>